<proteinExistence type="predicted"/>
<feature type="signal peptide" evidence="1">
    <location>
        <begin position="1"/>
        <end position="20"/>
    </location>
</feature>
<keyword evidence="3" id="KW-1185">Reference proteome</keyword>
<dbReference type="EMBL" id="JAMWDU010000002">
    <property type="protein sequence ID" value="MCP8886484.1"/>
    <property type="molecule type" value="Genomic_DNA"/>
</dbReference>
<dbReference type="Proteomes" id="UP001060275">
    <property type="component" value="Unassembled WGS sequence"/>
</dbReference>
<dbReference type="AlphaFoldDB" id="A0A9Q4AMF0"/>
<keyword evidence="1" id="KW-0732">Signal</keyword>
<evidence type="ECO:0008006" key="4">
    <source>
        <dbReference type="Google" id="ProtNLM"/>
    </source>
</evidence>
<accession>A0A9Q4AMF0</accession>
<organism evidence="2 3">
    <name type="scientific">Devosia ureilytica</name>
    <dbReference type="NCBI Taxonomy" id="2952754"/>
    <lineage>
        <taxon>Bacteria</taxon>
        <taxon>Pseudomonadati</taxon>
        <taxon>Pseudomonadota</taxon>
        <taxon>Alphaproteobacteria</taxon>
        <taxon>Hyphomicrobiales</taxon>
        <taxon>Devosiaceae</taxon>
        <taxon>Devosia</taxon>
    </lineage>
</organism>
<comment type="caution">
    <text evidence="2">The sequence shown here is derived from an EMBL/GenBank/DDBJ whole genome shotgun (WGS) entry which is preliminary data.</text>
</comment>
<sequence length="131" mass="13848">MTRLFARLLVLAAFASPALGEEPAADPLTQEARAAQNLAIASAVQAQLLACWRLPSGYEGKAISVRLAFLGDGTLDGDPYVVPESLRTAGKYPVLMTSIGEAVERCLPFAGLEALGAEAGERFDITVHFQS</sequence>
<gene>
    <name evidence="2" type="ORF">NF348_05155</name>
</gene>
<feature type="chain" id="PRO_5040404999" description="TonB C-terminal domain-containing protein" evidence="1">
    <location>
        <begin position="21"/>
        <end position="131"/>
    </location>
</feature>
<evidence type="ECO:0000313" key="3">
    <source>
        <dbReference type="Proteomes" id="UP001060275"/>
    </source>
</evidence>
<protein>
    <recommendedName>
        <fullName evidence="4">TonB C-terminal domain-containing protein</fullName>
    </recommendedName>
</protein>
<evidence type="ECO:0000313" key="2">
    <source>
        <dbReference type="EMBL" id="MCP8886484.1"/>
    </source>
</evidence>
<evidence type="ECO:0000256" key="1">
    <source>
        <dbReference type="SAM" id="SignalP"/>
    </source>
</evidence>
<dbReference type="Gene3D" id="3.30.1150.10">
    <property type="match status" value="1"/>
</dbReference>
<dbReference type="RefSeq" id="WP_254673825.1">
    <property type="nucleotide sequence ID" value="NZ_JAMWDU010000002.1"/>
</dbReference>
<name>A0A9Q4AMF0_9HYPH</name>
<reference evidence="2" key="1">
    <citation type="submission" date="2022-06" db="EMBL/GenBank/DDBJ databases">
        <title>Devosia sp. XJ19-45 genome assembly.</title>
        <authorList>
            <person name="Li B."/>
            <person name="Cai M."/>
            <person name="Nie G."/>
            <person name="Li W."/>
        </authorList>
    </citation>
    <scope>NUCLEOTIDE SEQUENCE</scope>
    <source>
        <strain evidence="2">XJ19-45</strain>
    </source>
</reference>